<dbReference type="Pfam" id="PF06541">
    <property type="entry name" value="ABC_trans_CmpB"/>
    <property type="match status" value="1"/>
</dbReference>
<dbReference type="RefSeq" id="WP_302930251.1">
    <property type="nucleotide sequence ID" value="NZ_JAJEPW010000113.1"/>
</dbReference>
<keyword evidence="1" id="KW-0812">Transmembrane</keyword>
<dbReference type="EMBL" id="JAJEPW010000113">
    <property type="protein sequence ID" value="MCC2131146.1"/>
    <property type="molecule type" value="Genomic_DNA"/>
</dbReference>
<dbReference type="InterPro" id="IPR010540">
    <property type="entry name" value="CmpB_TMEM229"/>
</dbReference>
<feature type="transmembrane region" description="Helical" evidence="1">
    <location>
        <begin position="113"/>
        <end position="137"/>
    </location>
</feature>
<organism evidence="2 3">
    <name type="scientific">Brotocaccenecus cirricatena</name>
    <dbReference type="NCBI Taxonomy" id="3064195"/>
    <lineage>
        <taxon>Bacteria</taxon>
        <taxon>Bacillati</taxon>
        <taxon>Bacillota</taxon>
        <taxon>Clostridia</taxon>
        <taxon>Eubacteriales</taxon>
        <taxon>Oscillospiraceae</taxon>
        <taxon>Brotocaccenecus</taxon>
    </lineage>
</organism>
<dbReference type="Proteomes" id="UP001199319">
    <property type="component" value="Unassembled WGS sequence"/>
</dbReference>
<evidence type="ECO:0000313" key="2">
    <source>
        <dbReference type="EMBL" id="MCC2131146.1"/>
    </source>
</evidence>
<name>A0AAE3AEK1_9FIRM</name>
<evidence type="ECO:0000256" key="1">
    <source>
        <dbReference type="SAM" id="Phobius"/>
    </source>
</evidence>
<feature type="transmembrane region" description="Helical" evidence="1">
    <location>
        <begin position="72"/>
        <end position="92"/>
    </location>
</feature>
<accession>A0AAE3AEK1</accession>
<protein>
    <recommendedName>
        <fullName evidence="4">ABC transporter permease</fullName>
    </recommendedName>
</protein>
<keyword evidence="1" id="KW-1133">Transmembrane helix</keyword>
<feature type="transmembrane region" description="Helical" evidence="1">
    <location>
        <begin position="45"/>
        <end position="66"/>
    </location>
</feature>
<dbReference type="AlphaFoldDB" id="A0AAE3AEK1"/>
<sequence length="276" mass="31813">MFLPLNSFENICVCFLLMIIYSTAGWIGEMIYHSIVIKHLSEKRGFLNGFLCPIYGHGALLVLYVLNGGLKNPLLTFLAGMVLTTALEYFTSWMMEAIFHMRWWDYSNCKYQLNGRICLTNCIFFGLGCVLLCHVVNPPVLRWLMGIGPEYTVPVASFIFGLYIMDNVLSICSAFQLSHRLDKLQKIQQEIRQHLDEKAQLYGNRVEELTGRLMNGLEKASDEYLQERVLRLAQLRSGADMFERRLLRSHPNLRSKRHGSKLIDVLRQKKDGVVKK</sequence>
<keyword evidence="3" id="KW-1185">Reference proteome</keyword>
<reference evidence="2" key="1">
    <citation type="submission" date="2021-10" db="EMBL/GenBank/DDBJ databases">
        <title>Anaerobic single-cell dispensing facilitates the cultivation of human gut bacteria.</title>
        <authorList>
            <person name="Afrizal A."/>
        </authorList>
    </citation>
    <scope>NUCLEOTIDE SEQUENCE</scope>
    <source>
        <strain evidence="2">CLA-AA-H272</strain>
    </source>
</reference>
<feature type="transmembrane region" description="Helical" evidence="1">
    <location>
        <begin position="157"/>
        <end position="177"/>
    </location>
</feature>
<evidence type="ECO:0008006" key="4">
    <source>
        <dbReference type="Google" id="ProtNLM"/>
    </source>
</evidence>
<keyword evidence="1" id="KW-0472">Membrane</keyword>
<evidence type="ECO:0000313" key="3">
    <source>
        <dbReference type="Proteomes" id="UP001199319"/>
    </source>
</evidence>
<gene>
    <name evidence="2" type="ORF">LKD37_16880</name>
</gene>
<comment type="caution">
    <text evidence="2">The sequence shown here is derived from an EMBL/GenBank/DDBJ whole genome shotgun (WGS) entry which is preliminary data.</text>
</comment>
<proteinExistence type="predicted"/>